<evidence type="ECO:0000256" key="1">
    <source>
        <dbReference type="SAM" id="Phobius"/>
    </source>
</evidence>
<dbReference type="EMBL" id="JALLAZ020001820">
    <property type="protein sequence ID" value="KAL3762749.1"/>
    <property type="molecule type" value="Genomic_DNA"/>
</dbReference>
<dbReference type="AlphaFoldDB" id="A0ABD3MJ23"/>
<reference evidence="2 3" key="1">
    <citation type="submission" date="2024-10" db="EMBL/GenBank/DDBJ databases">
        <title>Updated reference genomes for cyclostephanoid diatoms.</title>
        <authorList>
            <person name="Roberts W.R."/>
            <person name="Alverson A.J."/>
        </authorList>
    </citation>
    <scope>NUCLEOTIDE SEQUENCE [LARGE SCALE GENOMIC DNA]</scope>
    <source>
        <strain evidence="2 3">AJA276-08</strain>
    </source>
</reference>
<sequence length="425" mass="47852">MVQVQHPSNVKSSTRRWSASTVQCLLVSTALFVLCLYLGLALSFARHFLLLGDDDDDDDGTGLVVPAGEDAVRGRGGRSTGHAPVPRAAAMECLMDDNYDGGGGGGGRGECCFSWGVDLDEWRTHHPDWGVTRSESDAYCLSKFEEPKAAFFRGLNTSKWMYATNDTSSWGFCDTTDLNCYILPIGNCMNTFGVNDPVKGAGPSTPNYTWIYEYLMRFNHRAMYHIQKRIDEASHVVNLGDNCTVIHVRRGDSGMPRGSHRKYVGLVEFIREGGIGPGDPVLILTDDETTIYEAETFYPEYNWIYIDRPRVNITYGGWEGLIPSGDEVQEFVAIYAEMLLASRCNRVVHGQSGFIRELKSFCEMVRRGRRLPSQEYHLIEHKFGNSTEKKRCQSMGKHYCAERMIEEIYREAAKGLKNRKYPTSM</sequence>
<organism evidence="2 3">
    <name type="scientific">Stephanodiscus triporus</name>
    <dbReference type="NCBI Taxonomy" id="2934178"/>
    <lineage>
        <taxon>Eukaryota</taxon>
        <taxon>Sar</taxon>
        <taxon>Stramenopiles</taxon>
        <taxon>Ochrophyta</taxon>
        <taxon>Bacillariophyta</taxon>
        <taxon>Coscinodiscophyceae</taxon>
        <taxon>Thalassiosirophycidae</taxon>
        <taxon>Stephanodiscales</taxon>
        <taxon>Stephanodiscaceae</taxon>
        <taxon>Stephanodiscus</taxon>
    </lineage>
</organism>
<feature type="transmembrane region" description="Helical" evidence="1">
    <location>
        <begin position="20"/>
        <end position="40"/>
    </location>
</feature>
<gene>
    <name evidence="2" type="ORF">ACHAW5_006560</name>
</gene>
<protein>
    <submittedName>
        <fullName evidence="2">Uncharacterized protein</fullName>
    </submittedName>
</protein>
<keyword evidence="1" id="KW-0472">Membrane</keyword>
<accession>A0ABD3MJ23</accession>
<name>A0ABD3MJ23_9STRA</name>
<keyword evidence="3" id="KW-1185">Reference proteome</keyword>
<dbReference type="Proteomes" id="UP001530315">
    <property type="component" value="Unassembled WGS sequence"/>
</dbReference>
<evidence type="ECO:0000313" key="3">
    <source>
        <dbReference type="Proteomes" id="UP001530315"/>
    </source>
</evidence>
<keyword evidence="1" id="KW-0812">Transmembrane</keyword>
<evidence type="ECO:0000313" key="2">
    <source>
        <dbReference type="EMBL" id="KAL3762749.1"/>
    </source>
</evidence>
<proteinExistence type="predicted"/>
<keyword evidence="1" id="KW-1133">Transmembrane helix</keyword>
<dbReference type="Gene3D" id="3.40.50.11350">
    <property type="match status" value="1"/>
</dbReference>
<comment type="caution">
    <text evidence="2">The sequence shown here is derived from an EMBL/GenBank/DDBJ whole genome shotgun (WGS) entry which is preliminary data.</text>
</comment>